<keyword evidence="2" id="KW-1185">Reference proteome</keyword>
<accession>A0ABD1Z1D7</accession>
<organism evidence="1 2">
    <name type="scientific">Riccia fluitans</name>
    <dbReference type="NCBI Taxonomy" id="41844"/>
    <lineage>
        <taxon>Eukaryota</taxon>
        <taxon>Viridiplantae</taxon>
        <taxon>Streptophyta</taxon>
        <taxon>Embryophyta</taxon>
        <taxon>Marchantiophyta</taxon>
        <taxon>Marchantiopsida</taxon>
        <taxon>Marchantiidae</taxon>
        <taxon>Marchantiales</taxon>
        <taxon>Ricciaceae</taxon>
        <taxon>Riccia</taxon>
    </lineage>
</organism>
<dbReference type="EMBL" id="JBHFFA010000003">
    <property type="protein sequence ID" value="KAL2636419.1"/>
    <property type="molecule type" value="Genomic_DNA"/>
</dbReference>
<protein>
    <submittedName>
        <fullName evidence="1">Uncharacterized protein</fullName>
    </submittedName>
</protein>
<evidence type="ECO:0000313" key="1">
    <source>
        <dbReference type="EMBL" id="KAL2636419.1"/>
    </source>
</evidence>
<dbReference type="Proteomes" id="UP001605036">
    <property type="component" value="Unassembled WGS sequence"/>
</dbReference>
<comment type="caution">
    <text evidence="1">The sequence shown here is derived from an EMBL/GenBank/DDBJ whole genome shotgun (WGS) entry which is preliminary data.</text>
</comment>
<name>A0ABD1Z1D7_9MARC</name>
<sequence>MFLHHHWSLTVFSSPVVNFETAASGSFPRRQGSRLWKSDRFVSLRRDDVDAIAYSAVNENAYRRPCVVGNQSWHSKYVIVTRGCLTAFHLFLVDSMELRVMISVPR</sequence>
<proteinExistence type="predicted"/>
<gene>
    <name evidence="1" type="ORF">R1flu_007898</name>
</gene>
<dbReference type="AlphaFoldDB" id="A0ABD1Z1D7"/>
<evidence type="ECO:0000313" key="2">
    <source>
        <dbReference type="Proteomes" id="UP001605036"/>
    </source>
</evidence>
<reference evidence="1 2" key="1">
    <citation type="submission" date="2024-09" db="EMBL/GenBank/DDBJ databases">
        <title>Chromosome-scale assembly of Riccia fluitans.</title>
        <authorList>
            <person name="Paukszto L."/>
            <person name="Sawicki J."/>
            <person name="Karawczyk K."/>
            <person name="Piernik-Szablinska J."/>
            <person name="Szczecinska M."/>
            <person name="Mazdziarz M."/>
        </authorList>
    </citation>
    <scope>NUCLEOTIDE SEQUENCE [LARGE SCALE GENOMIC DNA]</scope>
    <source>
        <strain evidence="1">Rf_01</strain>
        <tissue evidence="1">Aerial parts of the thallus</tissue>
    </source>
</reference>